<dbReference type="EMBL" id="JPPY01000073">
    <property type="protein sequence ID" value="KND36982.1"/>
    <property type="molecule type" value="Genomic_DNA"/>
</dbReference>
<dbReference type="Gene3D" id="3.30.43.10">
    <property type="entry name" value="Uridine Diphospho-n-acetylenolpyruvylglucosamine Reductase, domain 2"/>
    <property type="match status" value="1"/>
</dbReference>
<dbReference type="InterPro" id="IPR016169">
    <property type="entry name" value="FAD-bd_PCMH_sub2"/>
</dbReference>
<feature type="domain" description="FAD-binding PCMH-type" evidence="6">
    <location>
        <begin position="65"/>
        <end position="234"/>
    </location>
</feature>
<proteinExistence type="inferred from homology"/>
<keyword evidence="3" id="KW-0285">Flavoprotein</keyword>
<dbReference type="OrthoDB" id="545125at2"/>
<sequence length="505" mass="53587">MIDRRSFLAVGGAALATTALTGAAQPKSATVSGRWSKLADRLQGRLVLPADADYQRAKQLYQVQFDSAAPQAVAYCASAADVSACVRFAAAHGIPVAARSGGHSAAGYSTTQGLVIDVSQLNSIALGESSVRMGPGAQLVDIADTLAPAGLGISAGYCPTVAAGGFLQGGGMGLFTRSIGIASDKVTAAQVVLADGRIVTASPRCNSDLYWALRGGGGGNFGIVTSYDITPSPLTNVAAINLVWTFDQALDMLDGWTQWLPDAPWTIGSGVNVTLTDAGPGGVPTASVFLGSVDTGAGFDAEIARLISLVGRPPVYQQKFTAPYRAILMQLYQCSDLTAQQCHRTDTSPDGKIQRPAFGAWRSRLFKERGMPRDGWAKALDAFNGNRFAGGQMRQLQISALGGRANTVARDATAYVHRDSLFSVSYLTSNAASASEEAKAAAWEYVDNGFAVIDLHSQGETYQNFIDPRLPDWRRSYYAENYARLARIKRTYDPYGFFRFAQSIG</sequence>
<dbReference type="InterPro" id="IPR036318">
    <property type="entry name" value="FAD-bd_PCMH-like_sf"/>
</dbReference>
<dbReference type="PROSITE" id="PS51387">
    <property type="entry name" value="FAD_PCMH"/>
    <property type="match status" value="1"/>
</dbReference>
<comment type="caution">
    <text evidence="7">The sequence shown here is derived from an EMBL/GenBank/DDBJ whole genome shotgun (WGS) entry which is preliminary data.</text>
</comment>
<dbReference type="InterPro" id="IPR016167">
    <property type="entry name" value="FAD-bd_PCMH_sub1"/>
</dbReference>
<comment type="cofactor">
    <cofactor evidence="1">
        <name>FAD</name>
        <dbReference type="ChEBI" id="CHEBI:57692"/>
    </cofactor>
</comment>
<evidence type="ECO:0000256" key="3">
    <source>
        <dbReference type="ARBA" id="ARBA00022630"/>
    </source>
</evidence>
<gene>
    <name evidence="7" type="ORF">IQ63_10965</name>
</gene>
<dbReference type="Pfam" id="PF08031">
    <property type="entry name" value="BBE"/>
    <property type="match status" value="1"/>
</dbReference>
<dbReference type="SUPFAM" id="SSF56176">
    <property type="entry name" value="FAD-binding/transporter-associated domain-like"/>
    <property type="match status" value="1"/>
</dbReference>
<dbReference type="InterPro" id="IPR006093">
    <property type="entry name" value="Oxy_OxRdtase_FAD_BS"/>
</dbReference>
<evidence type="ECO:0000256" key="5">
    <source>
        <dbReference type="ARBA" id="ARBA00023002"/>
    </source>
</evidence>
<evidence type="ECO:0000256" key="4">
    <source>
        <dbReference type="ARBA" id="ARBA00022827"/>
    </source>
</evidence>
<accession>A0A0L0KFN1</accession>
<dbReference type="PROSITE" id="PS51318">
    <property type="entry name" value="TAT"/>
    <property type="match status" value="1"/>
</dbReference>
<dbReference type="InterPro" id="IPR006311">
    <property type="entry name" value="TAT_signal"/>
</dbReference>
<dbReference type="Pfam" id="PF01565">
    <property type="entry name" value="FAD_binding_4"/>
    <property type="match status" value="1"/>
</dbReference>
<dbReference type="GO" id="GO:0016491">
    <property type="term" value="F:oxidoreductase activity"/>
    <property type="evidence" value="ECO:0007669"/>
    <property type="project" value="UniProtKB-KW"/>
</dbReference>
<dbReference type="InterPro" id="IPR006094">
    <property type="entry name" value="Oxid_FAD_bind_N"/>
</dbReference>
<evidence type="ECO:0000259" key="6">
    <source>
        <dbReference type="PROSITE" id="PS51387"/>
    </source>
</evidence>
<dbReference type="Proteomes" id="UP000037151">
    <property type="component" value="Unassembled WGS sequence"/>
</dbReference>
<evidence type="ECO:0000313" key="8">
    <source>
        <dbReference type="Proteomes" id="UP000037151"/>
    </source>
</evidence>
<keyword evidence="4" id="KW-0274">FAD</keyword>
<dbReference type="InterPro" id="IPR016166">
    <property type="entry name" value="FAD-bd_PCMH"/>
</dbReference>
<dbReference type="Gene3D" id="3.30.465.10">
    <property type="match status" value="1"/>
</dbReference>
<dbReference type="PANTHER" id="PTHR42973">
    <property type="entry name" value="BINDING OXIDOREDUCTASE, PUTATIVE (AFU_ORTHOLOGUE AFUA_1G17690)-RELATED"/>
    <property type="match status" value="1"/>
</dbReference>
<dbReference type="PATRIC" id="fig|42234.21.peg.2260"/>
<reference evidence="8" key="1">
    <citation type="submission" date="2014-07" db="EMBL/GenBank/DDBJ databases">
        <title>Genome sequencing of plant-pathogenic Streptomyces species.</title>
        <authorList>
            <person name="Harrison J."/>
            <person name="Sapp M."/>
            <person name="Thwaites R."/>
            <person name="Studholme D.J."/>
        </authorList>
    </citation>
    <scope>NUCLEOTIDE SEQUENCE [LARGE SCALE GENOMIC DNA]</scope>
    <source>
        <strain evidence="8">NCPPB 4445</strain>
    </source>
</reference>
<dbReference type="RefSeq" id="WP_050370463.1">
    <property type="nucleotide sequence ID" value="NZ_KQ257813.1"/>
</dbReference>
<evidence type="ECO:0000256" key="1">
    <source>
        <dbReference type="ARBA" id="ARBA00001974"/>
    </source>
</evidence>
<evidence type="ECO:0000313" key="7">
    <source>
        <dbReference type="EMBL" id="KND36982.1"/>
    </source>
</evidence>
<protein>
    <submittedName>
        <fullName evidence="7">Twin-arginine translocation pathway signal</fullName>
    </submittedName>
</protein>
<dbReference type="Gene3D" id="3.40.462.20">
    <property type="match status" value="1"/>
</dbReference>
<keyword evidence="5" id="KW-0560">Oxidoreductase</keyword>
<comment type="similarity">
    <text evidence="2">Belongs to the oxygen-dependent FAD-linked oxidoreductase family.</text>
</comment>
<name>A0A0L0KFN1_9ACTN</name>
<dbReference type="PROSITE" id="PS00862">
    <property type="entry name" value="OX2_COVAL_FAD"/>
    <property type="match status" value="1"/>
</dbReference>
<dbReference type="InterPro" id="IPR050416">
    <property type="entry name" value="FAD-linked_Oxidoreductase"/>
</dbReference>
<dbReference type="InterPro" id="IPR012951">
    <property type="entry name" value="BBE"/>
</dbReference>
<dbReference type="PANTHER" id="PTHR42973:SF39">
    <property type="entry name" value="FAD-BINDING PCMH-TYPE DOMAIN-CONTAINING PROTEIN"/>
    <property type="match status" value="1"/>
</dbReference>
<dbReference type="GO" id="GO:0071949">
    <property type="term" value="F:FAD binding"/>
    <property type="evidence" value="ECO:0007669"/>
    <property type="project" value="InterPro"/>
</dbReference>
<dbReference type="AlphaFoldDB" id="A0A0L0KFN1"/>
<organism evidence="7 8">
    <name type="scientific">Streptomyces acidiscabies</name>
    <dbReference type="NCBI Taxonomy" id="42234"/>
    <lineage>
        <taxon>Bacteria</taxon>
        <taxon>Bacillati</taxon>
        <taxon>Actinomycetota</taxon>
        <taxon>Actinomycetes</taxon>
        <taxon>Kitasatosporales</taxon>
        <taxon>Streptomycetaceae</taxon>
        <taxon>Streptomyces</taxon>
    </lineage>
</organism>
<evidence type="ECO:0000256" key="2">
    <source>
        <dbReference type="ARBA" id="ARBA00005466"/>
    </source>
</evidence>